<organism evidence="1 2">
    <name type="scientific">Parabacteroides faecalis</name>
    <dbReference type="NCBI Taxonomy" id="2924040"/>
    <lineage>
        <taxon>Bacteria</taxon>
        <taxon>Pseudomonadati</taxon>
        <taxon>Bacteroidota</taxon>
        <taxon>Bacteroidia</taxon>
        <taxon>Bacteroidales</taxon>
        <taxon>Tannerellaceae</taxon>
        <taxon>Parabacteroides</taxon>
    </lineage>
</organism>
<dbReference type="EMBL" id="JAKZMM010000027">
    <property type="protein sequence ID" value="MCJ2381151.1"/>
    <property type="molecule type" value="Genomic_DNA"/>
</dbReference>
<dbReference type="NCBIfam" id="TIGR02436">
    <property type="entry name" value="four helix bundle protein"/>
    <property type="match status" value="1"/>
</dbReference>
<dbReference type="InterPro" id="IPR012657">
    <property type="entry name" value="23S_rRNA-intervening_sequence"/>
</dbReference>
<reference evidence="1 2" key="1">
    <citation type="submission" date="2022-03" db="EMBL/GenBank/DDBJ databases">
        <title>Parabacteroides sp. nov. isolated from swine feces.</title>
        <authorList>
            <person name="Bak J.E."/>
        </authorList>
    </citation>
    <scope>NUCLEOTIDE SEQUENCE [LARGE SCALE GENOMIC DNA]</scope>
    <source>
        <strain evidence="1 2">AGMB00274</strain>
    </source>
</reference>
<dbReference type="PANTHER" id="PTHR38471">
    <property type="entry name" value="FOUR HELIX BUNDLE PROTEIN"/>
    <property type="match status" value="1"/>
</dbReference>
<dbReference type="RefSeq" id="WP_243325471.1">
    <property type="nucleotide sequence ID" value="NZ_JAKZMM010000027.1"/>
</dbReference>
<keyword evidence="2" id="KW-1185">Reference proteome</keyword>
<dbReference type="InterPro" id="IPR036583">
    <property type="entry name" value="23S_rRNA_IVS_sf"/>
</dbReference>
<dbReference type="CDD" id="cd16377">
    <property type="entry name" value="23S_rRNA_IVP_like"/>
    <property type="match status" value="1"/>
</dbReference>
<dbReference type="PANTHER" id="PTHR38471:SF2">
    <property type="entry name" value="FOUR HELIX BUNDLE PROTEIN"/>
    <property type="match status" value="1"/>
</dbReference>
<dbReference type="Gene3D" id="1.20.1440.60">
    <property type="entry name" value="23S rRNA-intervening sequence"/>
    <property type="match status" value="1"/>
</dbReference>
<name>A0ABT0C3H8_9BACT</name>
<evidence type="ECO:0000313" key="1">
    <source>
        <dbReference type="EMBL" id="MCJ2381151.1"/>
    </source>
</evidence>
<sequence length="125" mass="14468">MKNECFSFENLNVWKESRKFVLSTYRLLDQFPPYEKFALCDQLRRAVISVPSNIAEGSGRLSLKEKIRFIEIAYASLMEVYCQLLLALDLGYISSNDMITIKRDVHLIAKMLNGLKFSFSKQGME</sequence>
<dbReference type="Proteomes" id="UP001165444">
    <property type="component" value="Unassembled WGS sequence"/>
</dbReference>
<protein>
    <submittedName>
        <fullName evidence="1">Four helix bundle protein</fullName>
    </submittedName>
</protein>
<proteinExistence type="predicted"/>
<gene>
    <name evidence="1" type="ORF">MUN53_11080</name>
</gene>
<comment type="caution">
    <text evidence="1">The sequence shown here is derived from an EMBL/GenBank/DDBJ whole genome shotgun (WGS) entry which is preliminary data.</text>
</comment>
<dbReference type="Pfam" id="PF05635">
    <property type="entry name" value="23S_rRNA_IVP"/>
    <property type="match status" value="1"/>
</dbReference>
<dbReference type="SUPFAM" id="SSF158446">
    <property type="entry name" value="IVS-encoded protein-like"/>
    <property type="match status" value="1"/>
</dbReference>
<evidence type="ECO:0000313" key="2">
    <source>
        <dbReference type="Proteomes" id="UP001165444"/>
    </source>
</evidence>
<accession>A0ABT0C3H8</accession>